<reference evidence="4" key="2">
    <citation type="submission" date="2023-06" db="EMBL/GenBank/DDBJ databases">
        <authorList>
            <person name="Ma L."/>
            <person name="Liu K.-W."/>
            <person name="Li Z."/>
            <person name="Hsiao Y.-Y."/>
            <person name="Qi Y."/>
            <person name="Fu T."/>
            <person name="Tang G."/>
            <person name="Zhang D."/>
            <person name="Sun W.-H."/>
            <person name="Liu D.-K."/>
            <person name="Li Y."/>
            <person name="Chen G.-Z."/>
            <person name="Liu X.-D."/>
            <person name="Liao X.-Y."/>
            <person name="Jiang Y.-T."/>
            <person name="Yu X."/>
            <person name="Hao Y."/>
            <person name="Huang J."/>
            <person name="Zhao X.-W."/>
            <person name="Ke S."/>
            <person name="Chen Y.-Y."/>
            <person name="Wu W.-L."/>
            <person name="Hsu J.-L."/>
            <person name="Lin Y.-F."/>
            <person name="Huang M.-D."/>
            <person name="Li C.-Y."/>
            <person name="Huang L."/>
            <person name="Wang Z.-W."/>
            <person name="Zhao X."/>
            <person name="Zhong W.-Y."/>
            <person name="Peng D.-H."/>
            <person name="Ahmad S."/>
            <person name="Lan S."/>
            <person name="Zhang J.-S."/>
            <person name="Tsai W.-C."/>
            <person name="Van De Peer Y."/>
            <person name="Liu Z.-J."/>
        </authorList>
    </citation>
    <scope>NUCLEOTIDE SEQUENCE</scope>
    <source>
        <strain evidence="4">SCP</strain>
        <tissue evidence="4">Leaves</tissue>
    </source>
</reference>
<organism evidence="4 5">
    <name type="scientific">Acorus gramineus</name>
    <name type="common">Dwarf sweet flag</name>
    <dbReference type="NCBI Taxonomy" id="55184"/>
    <lineage>
        <taxon>Eukaryota</taxon>
        <taxon>Viridiplantae</taxon>
        <taxon>Streptophyta</taxon>
        <taxon>Embryophyta</taxon>
        <taxon>Tracheophyta</taxon>
        <taxon>Spermatophyta</taxon>
        <taxon>Magnoliopsida</taxon>
        <taxon>Liliopsida</taxon>
        <taxon>Acoraceae</taxon>
        <taxon>Acorus</taxon>
    </lineage>
</organism>
<dbReference type="InterPro" id="IPR006652">
    <property type="entry name" value="Kelch_1"/>
</dbReference>
<keyword evidence="1" id="KW-0880">Kelch repeat</keyword>
<dbReference type="InterPro" id="IPR015915">
    <property type="entry name" value="Kelch-typ_b-propeller"/>
</dbReference>
<dbReference type="SMART" id="SM00612">
    <property type="entry name" value="Kelch"/>
    <property type="match status" value="5"/>
</dbReference>
<protein>
    <submittedName>
        <fullName evidence="4">Uncharacterized protein</fullName>
    </submittedName>
</protein>
<name>A0AAV9BTC3_ACOGR</name>
<accession>A0AAV9BTC3</accession>
<feature type="compositionally biased region" description="Polar residues" evidence="3">
    <location>
        <begin position="425"/>
        <end position="438"/>
    </location>
</feature>
<evidence type="ECO:0000313" key="5">
    <source>
        <dbReference type="Proteomes" id="UP001179952"/>
    </source>
</evidence>
<evidence type="ECO:0000313" key="4">
    <source>
        <dbReference type="EMBL" id="KAK1280168.1"/>
    </source>
</evidence>
<keyword evidence="2" id="KW-0677">Repeat</keyword>
<dbReference type="PANTHER" id="PTHR46228">
    <property type="entry name" value="KELCH DOMAIN-CONTAINING PROTEIN"/>
    <property type="match status" value="1"/>
</dbReference>
<dbReference type="EMBL" id="JAUJYN010000001">
    <property type="protein sequence ID" value="KAK1280168.1"/>
    <property type="molecule type" value="Genomic_DNA"/>
</dbReference>
<dbReference type="SUPFAM" id="SSF117281">
    <property type="entry name" value="Kelch motif"/>
    <property type="match status" value="1"/>
</dbReference>
<dbReference type="AlphaFoldDB" id="A0AAV9BTC3"/>
<feature type="compositionally biased region" description="Low complexity" evidence="3">
    <location>
        <begin position="386"/>
        <end position="397"/>
    </location>
</feature>
<dbReference type="Gene3D" id="2.120.10.80">
    <property type="entry name" value="Kelch-type beta propeller"/>
    <property type="match status" value="2"/>
</dbReference>
<proteinExistence type="predicted"/>
<feature type="region of interest" description="Disordered" evidence="3">
    <location>
        <begin position="339"/>
        <end position="362"/>
    </location>
</feature>
<feature type="compositionally biased region" description="Polar residues" evidence="3">
    <location>
        <begin position="398"/>
        <end position="416"/>
    </location>
</feature>
<evidence type="ECO:0000256" key="2">
    <source>
        <dbReference type="ARBA" id="ARBA00022737"/>
    </source>
</evidence>
<dbReference type="Proteomes" id="UP001179952">
    <property type="component" value="Unassembled WGS sequence"/>
</dbReference>
<comment type="caution">
    <text evidence="4">The sequence shown here is derived from an EMBL/GenBank/DDBJ whole genome shotgun (WGS) entry which is preliminary data.</text>
</comment>
<sequence>MGSLGGSEKERKAMWLYPKVLGFNPSERWGHSACYSDGVLYVFGGCCGGLHFSDVLTLDLESMAWNSLATTGQKPGARDSHSASIVGHKMVVLGGTNGSKKVNDLHILDLRNKEWTRPICEGNPPSPRESHTTTVVGEDKLVIFGGSGEGEGNYLNDVHVLDLKTMTWSSPEVNGVLPAPRDSHTAVAVENRLIVYGGDCGDRYHGEVDVLDMNTMSWSRLAVHGSLPGVRAGHAAVNIGTKVYVIGGVGDKNYYNDVWILDVHTCSWTQLDIRGQPPQGRFSHSAVVTDSDIAIYGGCGEDERPLNELLILQLGAEHPNGRYNISLCKIFGNHWSQESRRRSRGAENSPAESKNSLIYDKMQCKKRKPIDPKLWEAVSEQEEHSLSLSQHSSPSQSDQNTTRKCSPPATESTVPSQAFGPFKSHNPTAQQCQPSELQRQMKPKQFIRAMPASEPKSLTQGSPLPTMMGAEVRGTVDGAFDSGLLITANINGQMLRGVLFSPGPGFVARAAAGVPQSPIMVAQHHPCRGPLSPVYIRPIHHQQMAFMVPESGAQARQQPHAAPVIKANPALVKPVGANSDLQGVVLTLGGP</sequence>
<evidence type="ECO:0000256" key="3">
    <source>
        <dbReference type="SAM" id="MobiDB-lite"/>
    </source>
</evidence>
<dbReference type="PANTHER" id="PTHR46228:SF2">
    <property type="entry name" value="KELCH REPEAT PROTEIN (AFU_ORTHOLOGUE AFUA_4G14350)"/>
    <property type="match status" value="1"/>
</dbReference>
<feature type="region of interest" description="Disordered" evidence="3">
    <location>
        <begin position="377"/>
        <end position="439"/>
    </location>
</feature>
<dbReference type="Pfam" id="PF24681">
    <property type="entry name" value="Kelch_KLHDC2_KLHL20_DRC7"/>
    <property type="match status" value="1"/>
</dbReference>
<keyword evidence="5" id="KW-1185">Reference proteome</keyword>
<gene>
    <name evidence="4" type="ORF">QJS04_geneDACA004590</name>
</gene>
<evidence type="ECO:0000256" key="1">
    <source>
        <dbReference type="ARBA" id="ARBA00022441"/>
    </source>
</evidence>
<dbReference type="Pfam" id="PF01344">
    <property type="entry name" value="Kelch_1"/>
    <property type="match status" value="1"/>
</dbReference>
<reference evidence="4" key="1">
    <citation type="journal article" date="2023" name="Nat. Commun.">
        <title>Diploid and tetraploid genomes of Acorus and the evolution of monocots.</title>
        <authorList>
            <person name="Ma L."/>
            <person name="Liu K.W."/>
            <person name="Li Z."/>
            <person name="Hsiao Y.Y."/>
            <person name="Qi Y."/>
            <person name="Fu T."/>
            <person name="Tang G.D."/>
            <person name="Zhang D."/>
            <person name="Sun W.H."/>
            <person name="Liu D.K."/>
            <person name="Li Y."/>
            <person name="Chen G.Z."/>
            <person name="Liu X.D."/>
            <person name="Liao X.Y."/>
            <person name="Jiang Y.T."/>
            <person name="Yu X."/>
            <person name="Hao Y."/>
            <person name="Huang J."/>
            <person name="Zhao X.W."/>
            <person name="Ke S."/>
            <person name="Chen Y.Y."/>
            <person name="Wu W.L."/>
            <person name="Hsu J.L."/>
            <person name="Lin Y.F."/>
            <person name="Huang M.D."/>
            <person name="Li C.Y."/>
            <person name="Huang L."/>
            <person name="Wang Z.W."/>
            <person name="Zhao X."/>
            <person name="Zhong W.Y."/>
            <person name="Peng D.H."/>
            <person name="Ahmad S."/>
            <person name="Lan S."/>
            <person name="Zhang J.S."/>
            <person name="Tsai W.C."/>
            <person name="Van de Peer Y."/>
            <person name="Liu Z.J."/>
        </authorList>
    </citation>
    <scope>NUCLEOTIDE SEQUENCE</scope>
    <source>
        <strain evidence="4">SCP</strain>
    </source>
</reference>